<name>A0A2D0N6J7_FLAN2</name>
<comment type="caution">
    <text evidence="4">The sequence shown here is derived from an EMBL/GenBank/DDBJ whole genome shotgun (WGS) entry which is preliminary data.</text>
</comment>
<evidence type="ECO:0000259" key="3">
    <source>
        <dbReference type="Pfam" id="PF07716"/>
    </source>
</evidence>
<feature type="coiled-coil region" evidence="1">
    <location>
        <begin position="64"/>
        <end position="98"/>
    </location>
</feature>
<evidence type="ECO:0000256" key="1">
    <source>
        <dbReference type="SAM" id="Coils"/>
    </source>
</evidence>
<evidence type="ECO:0000313" key="4">
    <source>
        <dbReference type="EMBL" id="PHN03403.1"/>
    </source>
</evidence>
<dbReference type="SUPFAM" id="SSF75704">
    <property type="entry name" value="Mitotic arrest deficient-like 1, Mad1"/>
    <property type="match status" value="1"/>
</dbReference>
<dbReference type="OrthoDB" id="1494825at2"/>
<dbReference type="InterPro" id="IPR004827">
    <property type="entry name" value="bZIP"/>
</dbReference>
<organism evidence="4 5">
    <name type="scientific">Flavilitoribacter nigricans (strain ATCC 23147 / DSM 23189 / NBRC 102662 / NCIMB 1420 / SS-2)</name>
    <name type="common">Lewinella nigricans</name>
    <dbReference type="NCBI Taxonomy" id="1122177"/>
    <lineage>
        <taxon>Bacteria</taxon>
        <taxon>Pseudomonadati</taxon>
        <taxon>Bacteroidota</taxon>
        <taxon>Saprospiria</taxon>
        <taxon>Saprospirales</taxon>
        <taxon>Lewinellaceae</taxon>
        <taxon>Flavilitoribacter</taxon>
    </lineage>
</organism>
<keyword evidence="2" id="KW-0472">Membrane</keyword>
<dbReference type="Proteomes" id="UP000223913">
    <property type="component" value="Unassembled WGS sequence"/>
</dbReference>
<dbReference type="GO" id="GO:0003700">
    <property type="term" value="F:DNA-binding transcription factor activity"/>
    <property type="evidence" value="ECO:0007669"/>
    <property type="project" value="InterPro"/>
</dbReference>
<feature type="domain" description="BZIP" evidence="3">
    <location>
        <begin position="68"/>
        <end position="97"/>
    </location>
</feature>
<dbReference type="Pfam" id="PF07716">
    <property type="entry name" value="bZIP_2"/>
    <property type="match status" value="1"/>
</dbReference>
<keyword evidence="5" id="KW-1185">Reference proteome</keyword>
<keyword evidence="2" id="KW-1133">Transmembrane helix</keyword>
<dbReference type="AlphaFoldDB" id="A0A2D0N6J7"/>
<proteinExistence type="predicted"/>
<dbReference type="EMBL" id="PDUD01000032">
    <property type="protein sequence ID" value="PHN03403.1"/>
    <property type="molecule type" value="Genomic_DNA"/>
</dbReference>
<gene>
    <name evidence="4" type="ORF">CRP01_27350</name>
</gene>
<reference evidence="4 5" key="1">
    <citation type="submission" date="2017-10" db="EMBL/GenBank/DDBJ databases">
        <title>The draft genome sequence of Lewinella nigricans NBRC 102662.</title>
        <authorList>
            <person name="Wang K."/>
        </authorList>
    </citation>
    <scope>NUCLEOTIDE SEQUENCE [LARGE SCALE GENOMIC DNA]</scope>
    <source>
        <strain evidence="4 5">NBRC 102662</strain>
    </source>
</reference>
<evidence type="ECO:0000256" key="2">
    <source>
        <dbReference type="SAM" id="Phobius"/>
    </source>
</evidence>
<dbReference type="RefSeq" id="WP_099153239.1">
    <property type="nucleotide sequence ID" value="NZ_PDUD01000032.1"/>
</dbReference>
<accession>A0A2D0N6J7</accession>
<keyword evidence="1" id="KW-0175">Coiled coil</keyword>
<feature type="transmembrane region" description="Helical" evidence="2">
    <location>
        <begin position="12"/>
        <end position="31"/>
    </location>
</feature>
<protein>
    <recommendedName>
        <fullName evidence="3">BZIP domain-containing protein</fullName>
    </recommendedName>
</protein>
<evidence type="ECO:0000313" key="5">
    <source>
        <dbReference type="Proteomes" id="UP000223913"/>
    </source>
</evidence>
<keyword evidence="2" id="KW-0812">Transmembrane</keyword>
<sequence length="99" mass="11607">MARRLKSTPFARFLIAMLFIVPLAYIGASYYNGEDPIALIKDKLGIEEGNRTTVAEETTYDDETYDFRQEIEDLKDRIEELEQENADLRDKVRQLEMKQ</sequence>